<feature type="compositionally biased region" description="Basic and acidic residues" evidence="1">
    <location>
        <begin position="92"/>
        <end position="114"/>
    </location>
</feature>
<dbReference type="AlphaFoldDB" id="A0A6J3LXB2"/>
<organism evidence="3">
    <name type="scientific">Dissoconium aciculare CBS 342.82</name>
    <dbReference type="NCBI Taxonomy" id="1314786"/>
    <lineage>
        <taxon>Eukaryota</taxon>
        <taxon>Fungi</taxon>
        <taxon>Dikarya</taxon>
        <taxon>Ascomycota</taxon>
        <taxon>Pezizomycotina</taxon>
        <taxon>Dothideomycetes</taxon>
        <taxon>Dothideomycetidae</taxon>
        <taxon>Mycosphaerellales</taxon>
        <taxon>Dissoconiaceae</taxon>
        <taxon>Dissoconium</taxon>
    </lineage>
</organism>
<dbReference type="RefSeq" id="XP_033457427.1">
    <property type="nucleotide sequence ID" value="XM_033603371.1"/>
</dbReference>
<reference evidence="3" key="3">
    <citation type="submission" date="2025-08" db="UniProtKB">
        <authorList>
            <consortium name="RefSeq"/>
        </authorList>
    </citation>
    <scope>IDENTIFICATION</scope>
    <source>
        <strain evidence="3">CBS 342.82</strain>
    </source>
</reference>
<accession>A0A6J3LXB2</accession>
<evidence type="ECO:0000313" key="2">
    <source>
        <dbReference type="Proteomes" id="UP000504637"/>
    </source>
</evidence>
<name>A0A6J3LXB2_9PEZI</name>
<evidence type="ECO:0000313" key="3">
    <source>
        <dbReference type="RefSeq" id="XP_033457427.1"/>
    </source>
</evidence>
<reference evidence="3" key="2">
    <citation type="submission" date="2020-04" db="EMBL/GenBank/DDBJ databases">
        <authorList>
            <consortium name="NCBI Genome Project"/>
        </authorList>
    </citation>
    <scope>NUCLEOTIDE SEQUENCE</scope>
    <source>
        <strain evidence="3">CBS 342.82</strain>
    </source>
</reference>
<feature type="compositionally biased region" description="Acidic residues" evidence="1">
    <location>
        <begin position="16"/>
        <end position="30"/>
    </location>
</feature>
<dbReference type="Proteomes" id="UP000504637">
    <property type="component" value="Unplaced"/>
</dbReference>
<keyword evidence="2" id="KW-1185">Reference proteome</keyword>
<gene>
    <name evidence="3" type="ORF">K489DRAFT_372888</name>
</gene>
<feature type="region of interest" description="Disordered" evidence="1">
    <location>
        <begin position="1"/>
        <end position="30"/>
    </location>
</feature>
<feature type="region of interest" description="Disordered" evidence="1">
    <location>
        <begin position="92"/>
        <end position="116"/>
    </location>
</feature>
<protein>
    <submittedName>
        <fullName evidence="3">Uncharacterized protein</fullName>
    </submittedName>
</protein>
<dbReference type="OrthoDB" id="3938544at2759"/>
<reference evidence="3" key="1">
    <citation type="submission" date="2020-01" db="EMBL/GenBank/DDBJ databases">
        <authorList>
            <consortium name="DOE Joint Genome Institute"/>
            <person name="Haridas S."/>
            <person name="Albert R."/>
            <person name="Binder M."/>
            <person name="Bloem J."/>
            <person name="Labutti K."/>
            <person name="Salamov A."/>
            <person name="Andreopoulos B."/>
            <person name="Baker S.E."/>
            <person name="Barry K."/>
            <person name="Bills G."/>
            <person name="Bluhm B.H."/>
            <person name="Cannon C."/>
            <person name="Castanera R."/>
            <person name="Culley D.E."/>
            <person name="Daum C."/>
            <person name="Ezra D."/>
            <person name="Gonzalez J.B."/>
            <person name="Henrissat B."/>
            <person name="Kuo A."/>
            <person name="Liang C."/>
            <person name="Lipzen A."/>
            <person name="Lutzoni F."/>
            <person name="Magnuson J."/>
            <person name="Mondo S."/>
            <person name="Nolan M."/>
            <person name="Ohm R."/>
            <person name="Pangilinan J."/>
            <person name="Park H.-J."/>
            <person name="Ramirez L."/>
            <person name="Alfaro M."/>
            <person name="Sun H."/>
            <person name="Tritt A."/>
            <person name="Yoshinaga Y."/>
            <person name="Zwiers L.-H."/>
            <person name="Turgeon B.G."/>
            <person name="Goodwin S.B."/>
            <person name="Spatafora J.W."/>
            <person name="Crous P.W."/>
            <person name="Grigoriev I.V."/>
        </authorList>
    </citation>
    <scope>NUCLEOTIDE SEQUENCE</scope>
    <source>
        <strain evidence="3">CBS 342.82</strain>
    </source>
</reference>
<dbReference type="GeneID" id="54361171"/>
<evidence type="ECO:0000256" key="1">
    <source>
        <dbReference type="SAM" id="MobiDB-lite"/>
    </source>
</evidence>
<proteinExistence type="predicted"/>
<sequence length="188" mass="20804">MSIDINDGLPGPFIDSNDEDGNPDVSVDADDYAETAAGDVPSDANSRTYQSEEAFQREMAGYVAKVDDGNMLAALIKAVPCLAVDELSSHHVENGEGTRNGECKDANHPARNLEDDMNGEGRLMKIKLSKREIQLLGYTAGELYFLKEFSKLRSLCRVVSAECEVDTKLQSSLKKWEERCQRRVEQAI</sequence>